<dbReference type="AlphaFoldDB" id="W4IMP9"/>
<keyword evidence="1" id="KW-1133">Transmembrane helix</keyword>
<evidence type="ECO:0008006" key="4">
    <source>
        <dbReference type="Google" id="ProtNLM"/>
    </source>
</evidence>
<dbReference type="NCBIfam" id="TIGR01477">
    <property type="entry name" value="RIFIN"/>
    <property type="match status" value="1"/>
</dbReference>
<keyword evidence="1" id="KW-0812">Transmembrane</keyword>
<keyword evidence="1" id="KW-0472">Membrane</keyword>
<evidence type="ECO:0000313" key="2">
    <source>
        <dbReference type="EMBL" id="ETW44405.1"/>
    </source>
</evidence>
<gene>
    <name evidence="2" type="ORF">PFNF135_00972</name>
</gene>
<dbReference type="Proteomes" id="UP000019114">
    <property type="component" value="Unassembled WGS sequence"/>
</dbReference>
<accession>W4IMP9</accession>
<evidence type="ECO:0000313" key="3">
    <source>
        <dbReference type="Proteomes" id="UP000019114"/>
    </source>
</evidence>
<dbReference type="EMBL" id="KI926026">
    <property type="protein sequence ID" value="ETW44405.1"/>
    <property type="molecule type" value="Genomic_DNA"/>
</dbReference>
<organism evidence="2 3">
    <name type="scientific">Plasmodium falciparum NF135/5.C10</name>
    <dbReference type="NCBI Taxonomy" id="1036726"/>
    <lineage>
        <taxon>Eukaryota</taxon>
        <taxon>Sar</taxon>
        <taxon>Alveolata</taxon>
        <taxon>Apicomplexa</taxon>
        <taxon>Aconoidasida</taxon>
        <taxon>Haemosporida</taxon>
        <taxon>Plasmodiidae</taxon>
        <taxon>Plasmodium</taxon>
        <taxon>Plasmodium (Laverania)</taxon>
    </lineage>
</organism>
<reference evidence="2 3" key="2">
    <citation type="submission" date="2013-02" db="EMBL/GenBank/DDBJ databases">
        <title>The Genome Sequence of Plasmodium falciparum NF135/5.C10.</title>
        <authorList>
            <consortium name="The Broad Institute Genome Sequencing Platform"/>
            <consortium name="The Broad Institute Genome Sequencing Center for Infectious Disease"/>
            <person name="Neafsey D."/>
            <person name="Cheeseman I."/>
            <person name="Volkman S."/>
            <person name="Adams J."/>
            <person name="Walker B."/>
            <person name="Young S.K."/>
            <person name="Zeng Q."/>
            <person name="Gargeya S."/>
            <person name="Fitzgerald M."/>
            <person name="Haas B."/>
            <person name="Abouelleil A."/>
            <person name="Alvarado L."/>
            <person name="Arachchi H.M."/>
            <person name="Berlin A.M."/>
            <person name="Chapman S.B."/>
            <person name="Dewar J."/>
            <person name="Goldberg J."/>
            <person name="Griggs A."/>
            <person name="Gujja S."/>
            <person name="Hansen M."/>
            <person name="Howarth C."/>
            <person name="Imamovic A."/>
            <person name="Larimer J."/>
            <person name="McCowan C."/>
            <person name="Murphy C."/>
            <person name="Neiman D."/>
            <person name="Pearson M."/>
            <person name="Priest M."/>
            <person name="Roberts A."/>
            <person name="Saif S."/>
            <person name="Shea T."/>
            <person name="Sisk P."/>
            <person name="Sykes S."/>
            <person name="Wortman J."/>
            <person name="Nusbaum C."/>
            <person name="Birren B."/>
        </authorList>
    </citation>
    <scope>NUCLEOTIDE SEQUENCE [LARGE SCALE GENOMIC DNA]</scope>
    <source>
        <strain evidence="2 3">NF135/5.C10</strain>
    </source>
</reference>
<protein>
    <recommendedName>
        <fullName evidence="4">Surface antigen</fullName>
    </recommendedName>
</protein>
<evidence type="ECO:0000256" key="1">
    <source>
        <dbReference type="SAM" id="Phobius"/>
    </source>
</evidence>
<proteinExistence type="predicted"/>
<name>W4IMP9_PLAFA</name>
<dbReference type="InterPro" id="IPR006373">
    <property type="entry name" value="VSA_Rifin"/>
</dbReference>
<sequence length="321" mass="36338">MKLHYYKILLFSIPLNILEHNKNKPSITPNHTRNTTSRLLSEYDLYIPNYDKDQDMKSVKENFDRQTSKRFEEYDERMKDKRKKCKEQRDKDIQKIILKDKMEKSLEEKVEKVCLRCGCGLGGVVAGVGIFGALGIYGWERAAIEIAKEIGMNKATSYGVTKGIEATIEGLKGMHGFGQLPGVNIPAMVTEKTFNNANFLIPNIQKSYYELCSNIPSGSPNPLFCNSVKSKASIFYGPTHTIATDSGKLAAKTTTQFSTKFIADEISEVTTASYNSYVAIGYSVLAILIILLVIVIIYLILRYRRKKKLNKKQQYTKLLNQ</sequence>
<dbReference type="Pfam" id="PF02009">
    <property type="entry name" value="RIFIN"/>
    <property type="match status" value="1"/>
</dbReference>
<reference evidence="2 3" key="1">
    <citation type="submission" date="2013-02" db="EMBL/GenBank/DDBJ databases">
        <title>The Genome Annotation of Plasmodium falciparum NF135/5.C10.</title>
        <authorList>
            <consortium name="The Broad Institute Genome Sequencing Platform"/>
            <consortium name="The Broad Institute Genome Sequencing Center for Infectious Disease"/>
            <person name="Neafsey D."/>
            <person name="Hoffman S."/>
            <person name="Volkman S."/>
            <person name="Rosenthal P."/>
            <person name="Walker B."/>
            <person name="Young S.K."/>
            <person name="Zeng Q."/>
            <person name="Gargeya S."/>
            <person name="Fitzgerald M."/>
            <person name="Haas B."/>
            <person name="Abouelleil A."/>
            <person name="Allen A.W."/>
            <person name="Alvarado L."/>
            <person name="Arachchi H.M."/>
            <person name="Berlin A.M."/>
            <person name="Chapman S.B."/>
            <person name="Gainer-Dewar J."/>
            <person name="Goldberg J."/>
            <person name="Griggs A."/>
            <person name="Gujja S."/>
            <person name="Hansen M."/>
            <person name="Howarth C."/>
            <person name="Imamovic A."/>
            <person name="Ireland A."/>
            <person name="Larimer J."/>
            <person name="McCowan C."/>
            <person name="Murphy C."/>
            <person name="Pearson M."/>
            <person name="Poon T.W."/>
            <person name="Priest M."/>
            <person name="Roberts A."/>
            <person name="Saif S."/>
            <person name="Shea T."/>
            <person name="Sisk P."/>
            <person name="Sykes S."/>
            <person name="Wortman J."/>
            <person name="Nusbaum C."/>
            <person name="Birren B."/>
        </authorList>
    </citation>
    <scope>NUCLEOTIDE SEQUENCE [LARGE SCALE GENOMIC DNA]</scope>
    <source>
        <strain evidence="2 3">NF135/5.C10</strain>
    </source>
</reference>
<feature type="transmembrane region" description="Helical" evidence="1">
    <location>
        <begin position="277"/>
        <end position="301"/>
    </location>
</feature>